<dbReference type="InterPro" id="IPR044946">
    <property type="entry name" value="Restrct_endonuc_typeI_TRD_sf"/>
</dbReference>
<dbReference type="InterPro" id="IPR051212">
    <property type="entry name" value="Type-I_RE_S_subunit"/>
</dbReference>
<comment type="caution">
    <text evidence="5">The sequence shown here is derived from an EMBL/GenBank/DDBJ whole genome shotgun (WGS) entry which is preliminary data.</text>
</comment>
<feature type="domain" description="Type I restriction modification DNA specificity" evidence="4">
    <location>
        <begin position="3"/>
        <end position="153"/>
    </location>
</feature>
<reference evidence="5 6" key="1">
    <citation type="submission" date="2018-06" db="EMBL/GenBank/DDBJ databases">
        <title>Marinomonas sp. YLB-05 draft genome sequence.</title>
        <authorList>
            <person name="Yu L."/>
            <person name="Tang X."/>
        </authorList>
    </citation>
    <scope>NUCLEOTIDE SEQUENCE [LARGE SCALE GENOMIC DNA]</scope>
    <source>
        <strain evidence="5 6">YLB-05</strain>
    </source>
</reference>
<dbReference type="SUPFAM" id="SSF116734">
    <property type="entry name" value="DNA methylase specificity domain"/>
    <property type="match status" value="1"/>
</dbReference>
<keyword evidence="6" id="KW-1185">Reference proteome</keyword>
<dbReference type="PANTHER" id="PTHR43140:SF1">
    <property type="entry name" value="TYPE I RESTRICTION ENZYME ECOKI SPECIFICITY SUBUNIT"/>
    <property type="match status" value="1"/>
</dbReference>
<dbReference type="InterPro" id="IPR000055">
    <property type="entry name" value="Restrct_endonuc_typeI_TRD"/>
</dbReference>
<dbReference type="CDD" id="cd17256">
    <property type="entry name" value="RMtype1_S_EcoJA65PI-TRD1-CR1_like"/>
    <property type="match status" value="1"/>
</dbReference>
<dbReference type="EMBL" id="QKRA01000015">
    <property type="protein sequence ID" value="RDL42705.1"/>
    <property type="molecule type" value="Genomic_DNA"/>
</dbReference>
<organism evidence="5 6">
    <name type="scientific">Marinomonas piezotolerans</name>
    <dbReference type="NCBI Taxonomy" id="2213058"/>
    <lineage>
        <taxon>Bacteria</taxon>
        <taxon>Pseudomonadati</taxon>
        <taxon>Pseudomonadota</taxon>
        <taxon>Gammaproteobacteria</taxon>
        <taxon>Oceanospirillales</taxon>
        <taxon>Oceanospirillaceae</taxon>
        <taxon>Marinomonas</taxon>
    </lineage>
</organism>
<dbReference type="AlphaFoldDB" id="A0A370U4J6"/>
<dbReference type="RefSeq" id="WP_115469507.1">
    <property type="nucleotide sequence ID" value="NZ_QKRA01000015.1"/>
</dbReference>
<dbReference type="GO" id="GO:0009307">
    <property type="term" value="P:DNA restriction-modification system"/>
    <property type="evidence" value="ECO:0007669"/>
    <property type="project" value="UniProtKB-KW"/>
</dbReference>
<dbReference type="OrthoDB" id="398435at2"/>
<protein>
    <recommendedName>
        <fullName evidence="4">Type I restriction modification DNA specificity domain-containing protein</fullName>
    </recommendedName>
</protein>
<name>A0A370U4J6_9GAMM</name>
<evidence type="ECO:0000313" key="6">
    <source>
        <dbReference type="Proteomes" id="UP000254326"/>
    </source>
</evidence>
<evidence type="ECO:0000256" key="1">
    <source>
        <dbReference type="ARBA" id="ARBA00010923"/>
    </source>
</evidence>
<gene>
    <name evidence="5" type="ORF">DN730_17905</name>
</gene>
<evidence type="ECO:0000256" key="2">
    <source>
        <dbReference type="ARBA" id="ARBA00022747"/>
    </source>
</evidence>
<dbReference type="Proteomes" id="UP000254326">
    <property type="component" value="Unassembled WGS sequence"/>
</dbReference>
<proteinExistence type="inferred from homology"/>
<evidence type="ECO:0000313" key="5">
    <source>
        <dbReference type="EMBL" id="RDL42705.1"/>
    </source>
</evidence>
<dbReference type="PANTHER" id="PTHR43140">
    <property type="entry name" value="TYPE-1 RESTRICTION ENZYME ECOKI SPECIFICITY PROTEIN"/>
    <property type="match status" value="1"/>
</dbReference>
<evidence type="ECO:0000256" key="3">
    <source>
        <dbReference type="ARBA" id="ARBA00023125"/>
    </source>
</evidence>
<comment type="similarity">
    <text evidence="1">Belongs to the type-I restriction system S methylase family.</text>
</comment>
<accession>A0A370U4J6</accession>
<keyword evidence="3" id="KW-0238">DNA-binding</keyword>
<sequence length="154" mass="16848">MVPEEWEVVSIGDVAEVKGGKRLPKGYQLTDENTGFPYIRVTDMFDGGVDTASIKFVPRDIAGHIKKYKIGSDDIFITVAGTLGIVGEVPPSLDGANLTENADKLTNIKINKKFLIEVLRSPIVQSIIDAEKTANAQPKLALTRIKGFRIPKPR</sequence>
<dbReference type="Gene3D" id="3.90.220.20">
    <property type="entry name" value="DNA methylase specificity domains"/>
    <property type="match status" value="1"/>
</dbReference>
<dbReference type="Pfam" id="PF01420">
    <property type="entry name" value="Methylase_S"/>
    <property type="match status" value="1"/>
</dbReference>
<keyword evidence="2" id="KW-0680">Restriction system</keyword>
<evidence type="ECO:0000259" key="4">
    <source>
        <dbReference type="Pfam" id="PF01420"/>
    </source>
</evidence>
<dbReference type="GO" id="GO:0003677">
    <property type="term" value="F:DNA binding"/>
    <property type="evidence" value="ECO:0007669"/>
    <property type="project" value="UniProtKB-KW"/>
</dbReference>